<reference evidence="6 7" key="1">
    <citation type="submission" date="2014-02" db="EMBL/GenBank/DDBJ databases">
        <title>The genome sequence of Colletotrichum salicis CBS 607.94.</title>
        <authorList>
            <person name="Baroncelli R."/>
            <person name="Thon M.R."/>
        </authorList>
    </citation>
    <scope>NUCLEOTIDE SEQUENCE [LARGE SCALE GENOMIC DNA]</scope>
    <source>
        <strain evidence="6 7">CBS 607.94</strain>
    </source>
</reference>
<comment type="caution">
    <text evidence="6">The sequence shown here is derived from an EMBL/GenBank/DDBJ whole genome shotgun (WGS) entry which is preliminary data.</text>
</comment>
<dbReference type="PANTHER" id="PTHR46082">
    <property type="entry name" value="ATP/GTP-BINDING PROTEIN-RELATED"/>
    <property type="match status" value="1"/>
</dbReference>
<protein>
    <submittedName>
        <fullName evidence="6">Uncharacterized protein</fullName>
    </submittedName>
</protein>
<feature type="repeat" description="ANK" evidence="2">
    <location>
        <begin position="942"/>
        <end position="967"/>
    </location>
</feature>
<dbReference type="SUPFAM" id="SSF53167">
    <property type="entry name" value="Purine and uridine phosphorylases"/>
    <property type="match status" value="1"/>
</dbReference>
<evidence type="ECO:0000256" key="1">
    <source>
        <dbReference type="ARBA" id="ARBA00022737"/>
    </source>
</evidence>
<feature type="repeat" description="ANK" evidence="2">
    <location>
        <begin position="1154"/>
        <end position="1188"/>
    </location>
</feature>
<sequence>MTDVSNVGRARTKNEIRGVSDRSLPATYRHDQYTVGWICALAKEQTAAIAMLDKEHPNLPQANNDYNTYTLGSLWGHNIVIACLPKGMYGVVPAATVATRMLATFPAIKFGLMVGIGGGIPPKVRLGDIVVGSPTDKFPGVVQWDLGKDEERGTFKRKGALNNPPMLLSTALQKLDSRHELRGSKVAQYLEEMVKRYPSLKEQYGKSDKLEDRLFKTEYPHTKGVRRTAEGKADGDGKGGSGRILKAEQEEEEENLEEGCPNCDRDMIRIREPRGTKVHYGLIASGNRVIKDAIKRDQLKKDLGADVLCVEMEAAGLVNNFPCLVIRGICDYADSHKNDIWQKHAAASAAAFAKELLECVMPENVRQAPTVLEQLPGVRKELQKIHQMTFAMNEKVIQSERRAKDQKLLDWISCAQYGFQQSDALRRRQEGTVEWFLKSEEYQGWLSSMGTTLFCPGIPGAGKTVLTSVVIDHLSTKFTTDNGVGIAFLYCKSRTRSSQTLETLLSSLLKQLLTRVPPRRWPKSLRDLHHKYTIQGLDARPLPDELRQELKRVCRAFKRVFIVVDALDECQPRSCQSRLLQILSSLETKTMVRINILVTSRPLPGIEKDLFNHIRVDIEAHEEDIRRYTRSNLTEIQDLIDNAPGLETQITDRVASSASGMFLLAKLYVGYLQGATSERTILSALEKFRQDRSLTEDHLYDKAYDAIMTKIENQNKLHKDLAKKVISWITHTNRPLEAVELQQALAVDLEDSKLDLKNIPDVNMMLSVCAGLVITEKNGRIITLVHYTAYEYFQRRKVQCFREGHGYMTSTCIKYLTFAIQARLTLSQLHRQYPFFLHAVFAWGFHAAQATPLQSDVISFLEDDHTLQRLCLMVPGDYPSTGIELAALYGISDAIRHFHSRAHAIDSPQSQGRTPLYYASAGGHHGTVECLLELGANPSRPSEVTPLHAAARGGYPVTVAKLLERGAGTLLEHGAYIEGHGRFGTDETPLVTAAKLGHFDTVKTLLLGGAYVDARSDFHHHRTPLAFAVAQGRLDLVSLLLEHGASINVLDEEALTPVAIASRENLASIVKLLVGERPDTRLDTIDAKGHSPLSFAAMRGDLIMLQLLSDKGALIDFPTQGNLTPLSVACRHGQYAVADFLIQRKASVHARDTKGRTPLSWACEAEVASTGLIELLLDHDAEVEFQDHNGRTPLSYACSTSKGLGMAEVLIRKGARLDATDGSGRSPLSRACSSGIANIELIKLLLDSGAEVESPDKNKRTPLFHAASTFSQPDIVELLVSKGASMEVQDRFGQTAVGIATQHGHHDVARLLKRMTDESQTEGWLEVRRLGSPGEGGWV</sequence>
<gene>
    <name evidence="6" type="ORF">CSAL01_03959</name>
</gene>
<feature type="repeat" description="ANK" evidence="2">
    <location>
        <begin position="1121"/>
        <end position="1153"/>
    </location>
</feature>
<dbReference type="STRING" id="1209931.A0A135UXD3"/>
<dbReference type="Gene3D" id="3.40.50.1580">
    <property type="entry name" value="Nucleoside phosphorylase domain"/>
    <property type="match status" value="1"/>
</dbReference>
<dbReference type="PROSITE" id="PS50297">
    <property type="entry name" value="ANK_REP_REGION"/>
    <property type="match status" value="9"/>
</dbReference>
<dbReference type="Gene3D" id="3.40.50.300">
    <property type="entry name" value="P-loop containing nucleotide triphosphate hydrolases"/>
    <property type="match status" value="1"/>
</dbReference>
<dbReference type="InterPro" id="IPR054471">
    <property type="entry name" value="GPIID_WHD"/>
</dbReference>
<dbReference type="InterPro" id="IPR027417">
    <property type="entry name" value="P-loop_NTPase"/>
</dbReference>
<feature type="repeat" description="ANK" evidence="2">
    <location>
        <begin position="911"/>
        <end position="943"/>
    </location>
</feature>
<dbReference type="PANTHER" id="PTHR46082:SF11">
    <property type="entry name" value="AAA+ ATPASE DOMAIN-CONTAINING PROTEIN-RELATED"/>
    <property type="match status" value="1"/>
</dbReference>
<dbReference type="InterPro" id="IPR002110">
    <property type="entry name" value="Ankyrin_rpt"/>
</dbReference>
<evidence type="ECO:0000256" key="2">
    <source>
        <dbReference type="PROSITE-ProRule" id="PRU00023"/>
    </source>
</evidence>
<evidence type="ECO:0000313" key="7">
    <source>
        <dbReference type="Proteomes" id="UP000070121"/>
    </source>
</evidence>
<feature type="domain" description="GPI inositol-deacylase winged helix" evidence="4">
    <location>
        <begin position="718"/>
        <end position="794"/>
    </location>
</feature>
<dbReference type="InterPro" id="IPR036770">
    <property type="entry name" value="Ankyrin_rpt-contain_sf"/>
</dbReference>
<dbReference type="InterPro" id="IPR035994">
    <property type="entry name" value="Nucleoside_phosphorylase_sf"/>
</dbReference>
<feature type="repeat" description="ANK" evidence="2">
    <location>
        <begin position="1258"/>
        <end position="1291"/>
    </location>
</feature>
<dbReference type="SUPFAM" id="SSF52540">
    <property type="entry name" value="P-loop containing nucleoside triphosphate hydrolases"/>
    <property type="match status" value="1"/>
</dbReference>
<name>A0A135UXD3_9PEZI</name>
<dbReference type="GO" id="GO:0003824">
    <property type="term" value="F:catalytic activity"/>
    <property type="evidence" value="ECO:0007669"/>
    <property type="project" value="InterPro"/>
</dbReference>
<dbReference type="SMART" id="SM00248">
    <property type="entry name" value="ANK"/>
    <property type="match status" value="12"/>
</dbReference>
<feature type="repeat" description="ANK" evidence="2">
    <location>
        <begin position="1223"/>
        <end position="1257"/>
    </location>
</feature>
<feature type="region of interest" description="Disordered" evidence="3">
    <location>
        <begin position="221"/>
        <end position="242"/>
    </location>
</feature>
<feature type="repeat" description="ANK" evidence="2">
    <location>
        <begin position="1189"/>
        <end position="1222"/>
    </location>
</feature>
<keyword evidence="2" id="KW-0040">ANK repeat</keyword>
<keyword evidence="7" id="KW-1185">Reference proteome</keyword>
<proteinExistence type="predicted"/>
<dbReference type="SUPFAM" id="SSF48403">
    <property type="entry name" value="Ankyrin repeat"/>
    <property type="match status" value="2"/>
</dbReference>
<accession>A0A135UXD3</accession>
<dbReference type="EMBL" id="JFFI01000914">
    <property type="protein sequence ID" value="KXH65063.1"/>
    <property type="molecule type" value="Genomic_DNA"/>
</dbReference>
<dbReference type="GO" id="GO:0009116">
    <property type="term" value="P:nucleoside metabolic process"/>
    <property type="evidence" value="ECO:0007669"/>
    <property type="project" value="InterPro"/>
</dbReference>
<dbReference type="OrthoDB" id="4850815at2759"/>
<organism evidence="6 7">
    <name type="scientific">Colletotrichum salicis</name>
    <dbReference type="NCBI Taxonomy" id="1209931"/>
    <lineage>
        <taxon>Eukaryota</taxon>
        <taxon>Fungi</taxon>
        <taxon>Dikarya</taxon>
        <taxon>Ascomycota</taxon>
        <taxon>Pezizomycotina</taxon>
        <taxon>Sordariomycetes</taxon>
        <taxon>Hypocreomycetidae</taxon>
        <taxon>Glomerellales</taxon>
        <taxon>Glomerellaceae</taxon>
        <taxon>Colletotrichum</taxon>
        <taxon>Colletotrichum acutatum species complex</taxon>
    </lineage>
</organism>
<dbReference type="Proteomes" id="UP000070121">
    <property type="component" value="Unassembled WGS sequence"/>
</dbReference>
<evidence type="ECO:0000259" key="4">
    <source>
        <dbReference type="Pfam" id="PF22939"/>
    </source>
</evidence>
<evidence type="ECO:0000259" key="5">
    <source>
        <dbReference type="Pfam" id="PF24883"/>
    </source>
</evidence>
<dbReference type="Pfam" id="PF24883">
    <property type="entry name" value="NPHP3_N"/>
    <property type="match status" value="1"/>
</dbReference>
<feature type="compositionally biased region" description="Basic and acidic residues" evidence="3">
    <location>
        <begin position="221"/>
        <end position="237"/>
    </location>
</feature>
<dbReference type="PRINTS" id="PR01415">
    <property type="entry name" value="ANKYRIN"/>
</dbReference>
<dbReference type="Gene3D" id="1.25.40.20">
    <property type="entry name" value="Ankyrin repeat-containing domain"/>
    <property type="match status" value="2"/>
</dbReference>
<dbReference type="Pfam" id="PF22939">
    <property type="entry name" value="WHD_GPIID"/>
    <property type="match status" value="1"/>
</dbReference>
<feature type="domain" description="Nephrocystin 3-like N-terminal" evidence="5">
    <location>
        <begin position="431"/>
        <end position="601"/>
    </location>
</feature>
<feature type="repeat" description="ANK" evidence="2">
    <location>
        <begin position="1088"/>
        <end position="1120"/>
    </location>
</feature>
<feature type="repeat" description="ANK" evidence="2">
    <location>
        <begin position="1020"/>
        <end position="1052"/>
    </location>
</feature>
<evidence type="ECO:0000256" key="3">
    <source>
        <dbReference type="SAM" id="MobiDB-lite"/>
    </source>
</evidence>
<feature type="repeat" description="ANK" evidence="2">
    <location>
        <begin position="985"/>
        <end position="1017"/>
    </location>
</feature>
<dbReference type="PROSITE" id="PS50088">
    <property type="entry name" value="ANK_REPEAT"/>
    <property type="match status" value="10"/>
</dbReference>
<dbReference type="Pfam" id="PF12796">
    <property type="entry name" value="Ank_2"/>
    <property type="match status" value="4"/>
</dbReference>
<evidence type="ECO:0000313" key="6">
    <source>
        <dbReference type="EMBL" id="KXH65063.1"/>
    </source>
</evidence>
<keyword evidence="1" id="KW-0677">Repeat</keyword>
<dbReference type="InterPro" id="IPR053137">
    <property type="entry name" value="NLR-like"/>
</dbReference>
<dbReference type="InterPro" id="IPR056884">
    <property type="entry name" value="NPHP3-like_N"/>
</dbReference>